<dbReference type="AlphaFoldDB" id="Q8LNC3"/>
<evidence type="ECO:0000313" key="3">
    <source>
        <dbReference type="Proteomes" id="UP000000763"/>
    </source>
</evidence>
<feature type="compositionally biased region" description="Basic and acidic residues" evidence="1">
    <location>
        <begin position="93"/>
        <end position="109"/>
    </location>
</feature>
<feature type="compositionally biased region" description="Low complexity" evidence="1">
    <location>
        <begin position="52"/>
        <end position="67"/>
    </location>
</feature>
<dbReference type="Proteomes" id="UP000000763">
    <property type="component" value="Chromosome 10"/>
</dbReference>
<feature type="compositionally biased region" description="Basic and acidic residues" evidence="1">
    <location>
        <begin position="24"/>
        <end position="33"/>
    </location>
</feature>
<feature type="compositionally biased region" description="Low complexity" evidence="1">
    <location>
        <begin position="110"/>
        <end position="121"/>
    </location>
</feature>
<feature type="region of interest" description="Disordered" evidence="1">
    <location>
        <begin position="16"/>
        <end position="126"/>
    </location>
</feature>
<protein>
    <submittedName>
        <fullName evidence="2">Uncharacterized protein</fullName>
    </submittedName>
</protein>
<evidence type="ECO:0000313" key="2">
    <source>
        <dbReference type="EMBL" id="AAM74286.1"/>
    </source>
</evidence>
<evidence type="ECO:0000256" key="1">
    <source>
        <dbReference type="SAM" id="MobiDB-lite"/>
    </source>
</evidence>
<reference evidence="3" key="2">
    <citation type="journal article" date="2008" name="Nucleic Acids Res.">
        <title>The rice annotation project database (RAP-DB): 2008 update.</title>
        <authorList>
            <consortium name="The rice annotation project (RAP)"/>
        </authorList>
    </citation>
    <scope>GENOME REANNOTATION</scope>
    <source>
        <strain evidence="3">cv. Nipponbare</strain>
    </source>
</reference>
<organism evidence="2 3">
    <name type="scientific">Oryza sativa subsp. japonica</name>
    <name type="common">Rice</name>
    <dbReference type="NCBI Taxonomy" id="39947"/>
    <lineage>
        <taxon>Eukaryota</taxon>
        <taxon>Viridiplantae</taxon>
        <taxon>Streptophyta</taxon>
        <taxon>Embryophyta</taxon>
        <taxon>Tracheophyta</taxon>
        <taxon>Spermatophyta</taxon>
        <taxon>Magnoliopsida</taxon>
        <taxon>Liliopsida</taxon>
        <taxon>Poales</taxon>
        <taxon>Poaceae</taxon>
        <taxon>BOP clade</taxon>
        <taxon>Oryzoideae</taxon>
        <taxon>Oryzeae</taxon>
        <taxon>Oryzinae</taxon>
        <taxon>Oryza</taxon>
        <taxon>Oryza sativa</taxon>
    </lineage>
</organism>
<accession>Q8LNC3</accession>
<name>Q8LNC3_ORYSJ</name>
<feature type="compositionally biased region" description="Basic residues" evidence="1">
    <location>
        <begin position="42"/>
        <end position="51"/>
    </location>
</feature>
<sequence>MARVFPYIQSIKIRGNSDGASLRTRGDAGDETSHATPLSPPPRHRPSRHRQSQAAAWTAAAGSLSRACGQDNRGVSNKGAQSIASAPRRSGPKRLDPAAESRVGVDDKSSGGSATTTATAGSGEGAEGYVESPVLVLERRGCCLIHVVKRLLQRLGVNPVVQEVTPWLDPVVDMRVAA</sequence>
<dbReference type="EMBL" id="AC083944">
    <property type="protein sequence ID" value="AAM74286.1"/>
    <property type="molecule type" value="Genomic_DNA"/>
</dbReference>
<gene>
    <name evidence="2" type="primary">OSJNBa0047G15.4</name>
</gene>
<proteinExistence type="predicted"/>
<reference evidence="3" key="1">
    <citation type="journal article" date="2005" name="Nature">
        <title>The map-based sequence of the rice genome.</title>
        <authorList>
            <consortium name="International rice genome sequencing project (IRGSP)"/>
            <person name="Matsumoto T."/>
            <person name="Wu J."/>
            <person name="Kanamori H."/>
            <person name="Katayose Y."/>
            <person name="Fujisawa M."/>
            <person name="Namiki N."/>
            <person name="Mizuno H."/>
            <person name="Yamamoto K."/>
            <person name="Antonio B.A."/>
            <person name="Baba T."/>
            <person name="Sakata K."/>
            <person name="Nagamura Y."/>
            <person name="Aoki H."/>
            <person name="Arikawa K."/>
            <person name="Arita K."/>
            <person name="Bito T."/>
            <person name="Chiden Y."/>
            <person name="Fujitsuka N."/>
            <person name="Fukunaka R."/>
            <person name="Hamada M."/>
            <person name="Harada C."/>
            <person name="Hayashi A."/>
            <person name="Hijishita S."/>
            <person name="Honda M."/>
            <person name="Hosokawa S."/>
            <person name="Ichikawa Y."/>
            <person name="Idonuma A."/>
            <person name="Iijima M."/>
            <person name="Ikeda M."/>
            <person name="Ikeno M."/>
            <person name="Ito K."/>
            <person name="Ito S."/>
            <person name="Ito T."/>
            <person name="Ito Y."/>
            <person name="Ito Y."/>
            <person name="Iwabuchi A."/>
            <person name="Kamiya K."/>
            <person name="Karasawa W."/>
            <person name="Kurita K."/>
            <person name="Katagiri S."/>
            <person name="Kikuta A."/>
            <person name="Kobayashi H."/>
            <person name="Kobayashi N."/>
            <person name="Machita K."/>
            <person name="Maehara T."/>
            <person name="Masukawa M."/>
            <person name="Mizubayashi T."/>
            <person name="Mukai Y."/>
            <person name="Nagasaki H."/>
            <person name="Nagata Y."/>
            <person name="Naito S."/>
            <person name="Nakashima M."/>
            <person name="Nakama Y."/>
            <person name="Nakamichi Y."/>
            <person name="Nakamura M."/>
            <person name="Meguro A."/>
            <person name="Negishi M."/>
            <person name="Ohta I."/>
            <person name="Ohta T."/>
            <person name="Okamoto M."/>
            <person name="Ono N."/>
            <person name="Saji S."/>
            <person name="Sakaguchi M."/>
            <person name="Sakai K."/>
            <person name="Shibata M."/>
            <person name="Shimokawa T."/>
            <person name="Song J."/>
            <person name="Takazaki Y."/>
            <person name="Terasawa K."/>
            <person name="Tsugane M."/>
            <person name="Tsuji K."/>
            <person name="Ueda S."/>
            <person name="Waki K."/>
            <person name="Yamagata H."/>
            <person name="Yamamoto M."/>
            <person name="Yamamoto S."/>
            <person name="Yamane H."/>
            <person name="Yoshiki S."/>
            <person name="Yoshihara R."/>
            <person name="Yukawa K."/>
            <person name="Zhong H."/>
            <person name="Yano M."/>
            <person name="Yuan Q."/>
            <person name="Ouyang S."/>
            <person name="Liu J."/>
            <person name="Jones K.M."/>
            <person name="Gansberger K."/>
            <person name="Moffat K."/>
            <person name="Hill J."/>
            <person name="Bera J."/>
            <person name="Fadrosh D."/>
            <person name="Jin S."/>
            <person name="Johri S."/>
            <person name="Kim M."/>
            <person name="Overton L."/>
            <person name="Reardon M."/>
            <person name="Tsitrin T."/>
            <person name="Vuong H."/>
            <person name="Weaver B."/>
            <person name="Ciecko A."/>
            <person name="Tallon L."/>
            <person name="Jackson J."/>
            <person name="Pai G."/>
            <person name="Aken S.V."/>
            <person name="Utterback T."/>
            <person name="Reidmuller S."/>
            <person name="Feldblyum T."/>
            <person name="Hsiao J."/>
            <person name="Zismann V."/>
            <person name="Iobst S."/>
            <person name="de Vazeille A.R."/>
            <person name="Buell C.R."/>
            <person name="Ying K."/>
            <person name="Li Y."/>
            <person name="Lu T."/>
            <person name="Huang Y."/>
            <person name="Zhao Q."/>
            <person name="Feng Q."/>
            <person name="Zhang L."/>
            <person name="Zhu J."/>
            <person name="Weng Q."/>
            <person name="Mu J."/>
            <person name="Lu Y."/>
            <person name="Fan D."/>
            <person name="Liu Y."/>
            <person name="Guan J."/>
            <person name="Zhang Y."/>
            <person name="Yu S."/>
            <person name="Liu X."/>
            <person name="Zhang Y."/>
            <person name="Hong G."/>
            <person name="Han B."/>
            <person name="Choisne N."/>
            <person name="Demange N."/>
            <person name="Orjeda G."/>
            <person name="Samain S."/>
            <person name="Cattolico L."/>
            <person name="Pelletier E."/>
            <person name="Couloux A."/>
            <person name="Segurens B."/>
            <person name="Wincker P."/>
            <person name="D'Hont A."/>
            <person name="Scarpelli C."/>
            <person name="Weissenbach J."/>
            <person name="Salanoubat M."/>
            <person name="Quetier F."/>
            <person name="Yu Y."/>
            <person name="Kim H.R."/>
            <person name="Rambo T."/>
            <person name="Currie J."/>
            <person name="Collura K."/>
            <person name="Luo M."/>
            <person name="Yang T."/>
            <person name="Ammiraju J.S.S."/>
            <person name="Engler F."/>
            <person name="Soderlund C."/>
            <person name="Wing R.A."/>
            <person name="Palmer L.E."/>
            <person name="de la Bastide M."/>
            <person name="Spiegel L."/>
            <person name="Nascimento L."/>
            <person name="Zutavern T."/>
            <person name="O'Shaughnessy A."/>
            <person name="Dike S."/>
            <person name="Dedhia N."/>
            <person name="Preston R."/>
            <person name="Balija V."/>
            <person name="McCombie W.R."/>
            <person name="Chow T."/>
            <person name="Chen H."/>
            <person name="Chung M."/>
            <person name="Chen C."/>
            <person name="Shaw J."/>
            <person name="Wu H."/>
            <person name="Hsiao K."/>
            <person name="Chao Y."/>
            <person name="Chu M."/>
            <person name="Cheng C."/>
            <person name="Hour A."/>
            <person name="Lee P."/>
            <person name="Lin S."/>
            <person name="Lin Y."/>
            <person name="Liou J."/>
            <person name="Liu S."/>
            <person name="Hsing Y."/>
            <person name="Raghuvanshi S."/>
            <person name="Mohanty A."/>
            <person name="Bharti A.K."/>
            <person name="Gaur A."/>
            <person name="Gupta V."/>
            <person name="Kumar D."/>
            <person name="Ravi V."/>
            <person name="Vij S."/>
            <person name="Kapur A."/>
            <person name="Khurana P."/>
            <person name="Khurana P."/>
            <person name="Khurana J.P."/>
            <person name="Tyagi A.K."/>
            <person name="Gaikwad K."/>
            <person name="Singh A."/>
            <person name="Dalal V."/>
            <person name="Srivastava S."/>
            <person name="Dixit A."/>
            <person name="Pal A.K."/>
            <person name="Ghazi I.A."/>
            <person name="Yadav M."/>
            <person name="Pandit A."/>
            <person name="Bhargava A."/>
            <person name="Sureshbabu K."/>
            <person name="Batra K."/>
            <person name="Sharma T.R."/>
            <person name="Mohapatra T."/>
            <person name="Singh N.K."/>
            <person name="Messing J."/>
            <person name="Nelson A.B."/>
            <person name="Fuks G."/>
            <person name="Kavchok S."/>
            <person name="Keizer G."/>
            <person name="Linton E."/>
            <person name="Llaca V."/>
            <person name="Song R."/>
            <person name="Tanyolac B."/>
            <person name="Young S."/>
            <person name="Ho-Il K."/>
            <person name="Hahn J.H."/>
            <person name="Sangsakoo G."/>
            <person name="Vanavichit A."/>
            <person name="de Mattos Luiz.A.T."/>
            <person name="Zimmer P.D."/>
            <person name="Malone G."/>
            <person name="Dellagostin O."/>
            <person name="de Oliveira A.C."/>
            <person name="Bevan M."/>
            <person name="Bancroft I."/>
            <person name="Minx P."/>
            <person name="Cordum H."/>
            <person name="Wilson R."/>
            <person name="Cheng Z."/>
            <person name="Jin W."/>
            <person name="Jiang J."/>
            <person name="Leong S.A."/>
            <person name="Iwama H."/>
            <person name="Gojobori T."/>
            <person name="Itoh T."/>
            <person name="Niimura Y."/>
            <person name="Fujii Y."/>
            <person name="Habara T."/>
            <person name="Sakai H."/>
            <person name="Sato Y."/>
            <person name="Wilson G."/>
            <person name="Kumar K."/>
            <person name="McCouch S."/>
            <person name="Juretic N."/>
            <person name="Hoen D."/>
            <person name="Wright S."/>
            <person name="Bruskiewich R."/>
            <person name="Bureau T."/>
            <person name="Miyao A."/>
            <person name="Hirochika H."/>
            <person name="Nishikawa T."/>
            <person name="Kadowaki K."/>
            <person name="Sugiura M."/>
            <person name="Burr B."/>
            <person name="Sasaki T."/>
        </authorList>
    </citation>
    <scope>NUCLEOTIDE SEQUENCE [LARGE SCALE GENOMIC DNA]</scope>
    <source>
        <strain evidence="3">cv. Nipponbare</strain>
    </source>
</reference>
<feature type="compositionally biased region" description="Polar residues" evidence="1">
    <location>
        <begin position="73"/>
        <end position="84"/>
    </location>
</feature>